<dbReference type="GO" id="GO:0043124">
    <property type="term" value="P:negative regulation of canonical NF-kappaB signal transduction"/>
    <property type="evidence" value="ECO:0007669"/>
    <property type="project" value="InterPro"/>
</dbReference>
<feature type="compositionally biased region" description="Polar residues" evidence="6">
    <location>
        <begin position="26"/>
        <end position="58"/>
    </location>
</feature>
<dbReference type="InterPro" id="IPR038753">
    <property type="entry name" value="NFKBIL1"/>
</dbReference>
<accession>A0A2A9N6R4</accession>
<keyword evidence="3" id="KW-0677">Repeat</keyword>
<dbReference type="EMBL" id="KZ302281">
    <property type="protein sequence ID" value="PFH45835.1"/>
    <property type="molecule type" value="Genomic_DNA"/>
</dbReference>
<dbReference type="OrthoDB" id="3241983at2759"/>
<keyword evidence="5" id="KW-0539">Nucleus</keyword>
<evidence type="ECO:0000256" key="1">
    <source>
        <dbReference type="ARBA" id="ARBA00004123"/>
    </source>
</evidence>
<feature type="compositionally biased region" description="Polar residues" evidence="6">
    <location>
        <begin position="152"/>
        <end position="165"/>
    </location>
</feature>
<proteinExistence type="predicted"/>
<gene>
    <name evidence="7" type="ORF">AMATHDRAFT_71013</name>
</gene>
<dbReference type="STRING" id="703135.A0A2A9N6R4"/>
<dbReference type="GO" id="GO:0005634">
    <property type="term" value="C:nucleus"/>
    <property type="evidence" value="ECO:0007669"/>
    <property type="project" value="UniProtKB-SubCell"/>
</dbReference>
<feature type="region of interest" description="Disordered" evidence="6">
    <location>
        <begin position="237"/>
        <end position="270"/>
    </location>
</feature>
<keyword evidence="2" id="KW-0597">Phosphoprotein</keyword>
<keyword evidence="4" id="KW-0040">ANK repeat</keyword>
<evidence type="ECO:0000313" key="7">
    <source>
        <dbReference type="EMBL" id="PFH45835.1"/>
    </source>
</evidence>
<evidence type="ECO:0000256" key="6">
    <source>
        <dbReference type="SAM" id="MobiDB-lite"/>
    </source>
</evidence>
<evidence type="ECO:0000256" key="2">
    <source>
        <dbReference type="ARBA" id="ARBA00022553"/>
    </source>
</evidence>
<dbReference type="PANTHER" id="PTHR15263:SF1">
    <property type="entry name" value="NF-KAPPA-B INHIBITOR-LIKE PROTEIN 1"/>
    <property type="match status" value="1"/>
</dbReference>
<dbReference type="Proteomes" id="UP000242287">
    <property type="component" value="Unassembled WGS sequence"/>
</dbReference>
<comment type="subcellular location">
    <subcellularLocation>
        <location evidence="1">Nucleus</location>
    </subcellularLocation>
</comment>
<feature type="compositionally biased region" description="Basic and acidic residues" evidence="6">
    <location>
        <begin position="255"/>
        <end position="270"/>
    </location>
</feature>
<evidence type="ECO:0000256" key="4">
    <source>
        <dbReference type="ARBA" id="ARBA00023043"/>
    </source>
</evidence>
<name>A0A2A9N6R4_9AGAR</name>
<feature type="region of interest" description="Disordered" evidence="6">
    <location>
        <begin position="395"/>
        <end position="424"/>
    </location>
</feature>
<feature type="compositionally biased region" description="Basic and acidic residues" evidence="6">
    <location>
        <begin position="167"/>
        <end position="179"/>
    </location>
</feature>
<feature type="compositionally biased region" description="Low complexity" evidence="6">
    <location>
        <begin position="412"/>
        <end position="424"/>
    </location>
</feature>
<evidence type="ECO:0000256" key="5">
    <source>
        <dbReference type="ARBA" id="ARBA00023242"/>
    </source>
</evidence>
<sequence length="424" mass="47049">MASMLYTSFGSPEPRPSVGRWAWTHSPRTSVFSPSRFLRTNSLSNNQQTPVSQLPTAASKQPTSSQPPSTPTPTSLLFPTNTSPQNQARSSPPSTPPRPGMGYFAFPSGSPPPVLFTSSFIPPPFPRTPETPKPHSQPARPQSRATSHDKTSSFSSPSRPQAKTKSPTRDLEEAEARRGEDAWVASGGFLYDKRGNIDYARTNKVRAELELRAKERKIMQRWEEYEDAWLRLGHSCRSQCQTPDSNSKGKGKKRERVEDEIGGKEQAKEETKDLGFADIPWPVSLENGIEQPKRLTMSVSLTSQQSASLPTTLTTRRVTPTLQDLTVDRVEAFLLAPLSVRGCTSSFKSRLRSCLLRWHPDKMGRVMNRVREEEREDVRAGVVVVLECLQRLRQKQGVGERELDASEDSGKSRSSSGVSTPAAC</sequence>
<evidence type="ECO:0000313" key="8">
    <source>
        <dbReference type="Proteomes" id="UP000242287"/>
    </source>
</evidence>
<protein>
    <submittedName>
        <fullName evidence="7">Uncharacterized protein</fullName>
    </submittedName>
</protein>
<feature type="compositionally biased region" description="Basic and acidic residues" evidence="6">
    <location>
        <begin position="398"/>
        <end position="411"/>
    </location>
</feature>
<feature type="region of interest" description="Disordered" evidence="6">
    <location>
        <begin position="1"/>
        <end position="179"/>
    </location>
</feature>
<keyword evidence="8" id="KW-1185">Reference proteome</keyword>
<feature type="compositionally biased region" description="Polar residues" evidence="6">
    <location>
        <begin position="1"/>
        <end position="10"/>
    </location>
</feature>
<dbReference type="AlphaFoldDB" id="A0A2A9N6R4"/>
<reference evidence="7 8" key="1">
    <citation type="submission" date="2014-02" db="EMBL/GenBank/DDBJ databases">
        <title>Transposable element dynamics among asymbiotic and ectomycorrhizal Amanita fungi.</title>
        <authorList>
            <consortium name="DOE Joint Genome Institute"/>
            <person name="Hess J."/>
            <person name="Skrede I."/>
            <person name="Wolfe B."/>
            <person name="LaButti K."/>
            <person name="Ohm R.A."/>
            <person name="Grigoriev I.V."/>
            <person name="Pringle A."/>
        </authorList>
    </citation>
    <scope>NUCLEOTIDE SEQUENCE [LARGE SCALE GENOMIC DNA]</scope>
    <source>
        <strain evidence="7 8">SKay4041</strain>
    </source>
</reference>
<evidence type="ECO:0000256" key="3">
    <source>
        <dbReference type="ARBA" id="ARBA00022737"/>
    </source>
</evidence>
<dbReference type="PANTHER" id="PTHR15263">
    <property type="entry name" value="I-KAPPA-B-LIKE PROTEIN IKBL"/>
    <property type="match status" value="1"/>
</dbReference>
<feature type="compositionally biased region" description="Polar residues" evidence="6">
    <location>
        <begin position="237"/>
        <end position="248"/>
    </location>
</feature>
<feature type="compositionally biased region" description="Pro residues" evidence="6">
    <location>
        <begin position="121"/>
        <end position="131"/>
    </location>
</feature>
<organism evidence="7 8">
    <name type="scientific">Amanita thiersii Skay4041</name>
    <dbReference type="NCBI Taxonomy" id="703135"/>
    <lineage>
        <taxon>Eukaryota</taxon>
        <taxon>Fungi</taxon>
        <taxon>Dikarya</taxon>
        <taxon>Basidiomycota</taxon>
        <taxon>Agaricomycotina</taxon>
        <taxon>Agaricomycetes</taxon>
        <taxon>Agaricomycetidae</taxon>
        <taxon>Agaricales</taxon>
        <taxon>Pluteineae</taxon>
        <taxon>Amanitaceae</taxon>
        <taxon>Amanita</taxon>
    </lineage>
</organism>
<feature type="compositionally biased region" description="Low complexity" evidence="6">
    <location>
        <begin position="59"/>
        <end position="92"/>
    </location>
</feature>